<comment type="caution">
    <text evidence="9">The sequence shown here is derived from an EMBL/GenBank/DDBJ whole genome shotgun (WGS) entry which is preliminary data.</text>
</comment>
<comment type="subcellular location">
    <subcellularLocation>
        <location evidence="1">Cell membrane</location>
        <topology evidence="1">Multi-pass membrane protein</topology>
    </subcellularLocation>
</comment>
<dbReference type="EMBL" id="QEPW01000007">
    <property type="protein sequence ID" value="RDE91851.1"/>
    <property type="molecule type" value="Genomic_DNA"/>
</dbReference>
<feature type="transmembrane region" description="Helical" evidence="7">
    <location>
        <begin position="334"/>
        <end position="352"/>
    </location>
</feature>
<dbReference type="NCBIfam" id="TIGR00711">
    <property type="entry name" value="efflux_EmrB"/>
    <property type="match status" value="1"/>
</dbReference>
<feature type="transmembrane region" description="Helical" evidence="7">
    <location>
        <begin position="107"/>
        <end position="128"/>
    </location>
</feature>
<feature type="transmembrane region" description="Helical" evidence="7">
    <location>
        <begin position="168"/>
        <end position="187"/>
    </location>
</feature>
<dbReference type="PRINTS" id="PR01036">
    <property type="entry name" value="TCRTETB"/>
</dbReference>
<dbReference type="RefSeq" id="WP_111315368.1">
    <property type="nucleotide sequence ID" value="NZ_QEPW01000007.1"/>
</dbReference>
<feature type="transmembrane region" description="Helical" evidence="7">
    <location>
        <begin position="54"/>
        <end position="75"/>
    </location>
</feature>
<feature type="transmembrane region" description="Helical" evidence="7">
    <location>
        <begin position="16"/>
        <end position="34"/>
    </location>
</feature>
<reference evidence="9 10" key="1">
    <citation type="submission" date="2018-05" db="EMBL/GenBank/DDBJ databases">
        <title>Draft Genome Sequences for a Diverse set of 7 Haemophilus Species.</title>
        <authorList>
            <person name="Nichols M."/>
            <person name="Topaz N."/>
            <person name="Wang X."/>
            <person name="Wang X."/>
            <person name="Boxrud D."/>
        </authorList>
    </citation>
    <scope>NUCLEOTIDE SEQUENCE [LARGE SCALE GENOMIC DNA]</scope>
    <source>
        <strain evidence="9 10">C2008001710</strain>
    </source>
</reference>
<gene>
    <name evidence="9" type="ORF">DPV87_05155</name>
</gene>
<proteinExistence type="predicted"/>
<dbReference type="InterPro" id="IPR011701">
    <property type="entry name" value="MFS"/>
</dbReference>
<dbReference type="Pfam" id="PF07690">
    <property type="entry name" value="MFS_1"/>
    <property type="match status" value="1"/>
</dbReference>
<evidence type="ECO:0000256" key="6">
    <source>
        <dbReference type="ARBA" id="ARBA00023136"/>
    </source>
</evidence>
<feature type="transmembrane region" description="Helical" evidence="7">
    <location>
        <begin position="358"/>
        <end position="377"/>
    </location>
</feature>
<dbReference type="Gene3D" id="1.20.1720.10">
    <property type="entry name" value="Multidrug resistance protein D"/>
    <property type="match status" value="1"/>
</dbReference>
<dbReference type="PANTHER" id="PTHR42718">
    <property type="entry name" value="MAJOR FACILITATOR SUPERFAMILY MULTIDRUG TRANSPORTER MFSC"/>
    <property type="match status" value="1"/>
</dbReference>
<keyword evidence="5 7" id="KW-1133">Transmembrane helix</keyword>
<feature type="transmembrane region" description="Helical" evidence="7">
    <location>
        <begin position="436"/>
        <end position="457"/>
    </location>
</feature>
<evidence type="ECO:0000313" key="9">
    <source>
        <dbReference type="EMBL" id="RDE91851.1"/>
    </source>
</evidence>
<evidence type="ECO:0000256" key="1">
    <source>
        <dbReference type="ARBA" id="ARBA00004651"/>
    </source>
</evidence>
<evidence type="ECO:0000256" key="3">
    <source>
        <dbReference type="ARBA" id="ARBA00022475"/>
    </source>
</evidence>
<keyword evidence="2" id="KW-0813">Transport</keyword>
<accession>A0A369Z5F3</accession>
<evidence type="ECO:0000256" key="4">
    <source>
        <dbReference type="ARBA" id="ARBA00022692"/>
    </source>
</evidence>
<dbReference type="SUPFAM" id="SSF103473">
    <property type="entry name" value="MFS general substrate transporter"/>
    <property type="match status" value="1"/>
</dbReference>
<evidence type="ECO:0000256" key="7">
    <source>
        <dbReference type="SAM" id="Phobius"/>
    </source>
</evidence>
<dbReference type="CDD" id="cd17503">
    <property type="entry name" value="MFS_LmrB_MDR_like"/>
    <property type="match status" value="1"/>
</dbReference>
<dbReference type="InterPro" id="IPR004638">
    <property type="entry name" value="EmrB-like"/>
</dbReference>
<evidence type="ECO:0000256" key="5">
    <source>
        <dbReference type="ARBA" id="ARBA00022989"/>
    </source>
</evidence>
<evidence type="ECO:0000313" key="10">
    <source>
        <dbReference type="Proteomes" id="UP000253910"/>
    </source>
</evidence>
<dbReference type="PROSITE" id="PS50850">
    <property type="entry name" value="MFS"/>
    <property type="match status" value="1"/>
</dbReference>
<feature type="transmembrane region" description="Helical" evidence="7">
    <location>
        <begin position="270"/>
        <end position="293"/>
    </location>
</feature>
<feature type="transmembrane region" description="Helical" evidence="7">
    <location>
        <begin position="82"/>
        <end position="101"/>
    </location>
</feature>
<protein>
    <submittedName>
        <fullName evidence="9">MFS transporter</fullName>
    </submittedName>
</protein>
<dbReference type="GO" id="GO:0022857">
    <property type="term" value="F:transmembrane transporter activity"/>
    <property type="evidence" value="ECO:0007669"/>
    <property type="project" value="InterPro"/>
</dbReference>
<keyword evidence="6 7" id="KW-0472">Membrane</keyword>
<sequence length="469" mass="50950">MVEKDAVIESQHYKGLAWVASMALFMQSLDATILNTALPTIATDLQTPVFEMQMAIIAYSLAVALFIPLTAWAAAKFGTLTVFRSAVFTFVFGSVACAMSTSLETLVLARIIQGIGGAFMMPVARLAIIQTVPKNQLINAWNLMATAGLIGPILGPILGGWLVVHTSWHWIFLINIPIGMLGFWAAAKVMGNHKGNANKLDWTGFLLFAFGLVGLTLGLDLLGESHSDRITTYSALAIGIALLMAYYFYAKGNDRAILPLSLFNTRTFRLGIAANIFIRLSGSAVPFLLPLMFQLSFGYSAEVSGWLLAPIALMSVVFKRFIGHILNILGYKTTLILSSLLMAGSTVSMSWLDTSSSTMWIICNLMWYGACMSMIFSSINTLTVGDLSQEQSGAGSTLLSIVQQVGIGFGIAVASIILTLYRQFVGNEGDALQHAFSYTFLTTSVFAIALVWILSYLHKTDGDHLRKKR</sequence>
<dbReference type="GO" id="GO:0005886">
    <property type="term" value="C:plasma membrane"/>
    <property type="evidence" value="ECO:0007669"/>
    <property type="project" value="UniProtKB-SubCell"/>
</dbReference>
<dbReference type="AlphaFoldDB" id="A0A369Z5F3"/>
<feature type="domain" description="Major facilitator superfamily (MFS) profile" evidence="8">
    <location>
        <begin position="16"/>
        <end position="461"/>
    </location>
</feature>
<feature type="transmembrane region" description="Helical" evidence="7">
    <location>
        <begin position="398"/>
        <end position="421"/>
    </location>
</feature>
<dbReference type="Gene3D" id="1.20.1250.20">
    <property type="entry name" value="MFS general substrate transporter like domains"/>
    <property type="match status" value="1"/>
</dbReference>
<evidence type="ECO:0000256" key="2">
    <source>
        <dbReference type="ARBA" id="ARBA00022448"/>
    </source>
</evidence>
<feature type="transmembrane region" description="Helical" evidence="7">
    <location>
        <begin position="199"/>
        <end position="218"/>
    </location>
</feature>
<feature type="transmembrane region" description="Helical" evidence="7">
    <location>
        <begin position="230"/>
        <end position="249"/>
    </location>
</feature>
<dbReference type="Proteomes" id="UP000253910">
    <property type="component" value="Unassembled WGS sequence"/>
</dbReference>
<dbReference type="InterPro" id="IPR020846">
    <property type="entry name" value="MFS_dom"/>
</dbReference>
<feature type="transmembrane region" description="Helical" evidence="7">
    <location>
        <begin position="305"/>
        <end position="322"/>
    </location>
</feature>
<evidence type="ECO:0000259" key="8">
    <source>
        <dbReference type="PROSITE" id="PS50850"/>
    </source>
</evidence>
<dbReference type="PANTHER" id="PTHR42718:SF46">
    <property type="entry name" value="BLR6921 PROTEIN"/>
    <property type="match status" value="1"/>
</dbReference>
<organism evidence="9 10">
    <name type="scientific">Haemophilus parainfluenzae</name>
    <dbReference type="NCBI Taxonomy" id="729"/>
    <lineage>
        <taxon>Bacteria</taxon>
        <taxon>Pseudomonadati</taxon>
        <taxon>Pseudomonadota</taxon>
        <taxon>Gammaproteobacteria</taxon>
        <taxon>Pasteurellales</taxon>
        <taxon>Pasteurellaceae</taxon>
        <taxon>Haemophilus</taxon>
    </lineage>
</organism>
<keyword evidence="4 7" id="KW-0812">Transmembrane</keyword>
<dbReference type="InterPro" id="IPR036259">
    <property type="entry name" value="MFS_trans_sf"/>
</dbReference>
<feature type="transmembrane region" description="Helical" evidence="7">
    <location>
        <begin position="140"/>
        <end position="162"/>
    </location>
</feature>
<keyword evidence="3" id="KW-1003">Cell membrane</keyword>
<name>A0A369Z5F3_HAEPA</name>